<dbReference type="RefSeq" id="WP_093149200.1">
    <property type="nucleotide sequence ID" value="NZ_FNBW01000003.1"/>
</dbReference>
<comment type="cofactor">
    <cofactor evidence="1">
        <name>Mn(2+)</name>
        <dbReference type="ChEBI" id="CHEBI:29035"/>
    </cofactor>
</comment>
<keyword evidence="6" id="KW-0464">Manganese</keyword>
<evidence type="ECO:0000256" key="3">
    <source>
        <dbReference type="ARBA" id="ARBA00011738"/>
    </source>
</evidence>
<dbReference type="SUPFAM" id="SSF53187">
    <property type="entry name" value="Zn-dependent exopeptidases"/>
    <property type="match status" value="1"/>
</dbReference>
<evidence type="ECO:0000313" key="9">
    <source>
        <dbReference type="EMBL" id="SDF46029.1"/>
    </source>
</evidence>
<comment type="caution">
    <text evidence="9">The sequence shown here is derived from an EMBL/GenBank/DDBJ whole genome shotgun (WGS) entry which is preliminary data.</text>
</comment>
<feature type="binding site" evidence="7">
    <location>
        <position position="88"/>
    </location>
    <ligand>
        <name>Zn(2+)</name>
        <dbReference type="ChEBI" id="CHEBI:29105"/>
        <label>2</label>
    </ligand>
</feature>
<evidence type="ECO:0000256" key="1">
    <source>
        <dbReference type="ARBA" id="ARBA00001936"/>
    </source>
</evidence>
<dbReference type="EMBL" id="FNBW01000003">
    <property type="protein sequence ID" value="SDF46029.1"/>
    <property type="molecule type" value="Genomic_DNA"/>
</dbReference>
<feature type="domain" description="Peptidase M20 dimerisation" evidence="8">
    <location>
        <begin position="204"/>
        <end position="305"/>
    </location>
</feature>
<keyword evidence="4 7" id="KW-0479">Metal-binding</keyword>
<dbReference type="SUPFAM" id="SSF55031">
    <property type="entry name" value="Bacterial exopeptidase dimerisation domain"/>
    <property type="match status" value="1"/>
</dbReference>
<dbReference type="Pfam" id="PF07687">
    <property type="entry name" value="M20_dimer"/>
    <property type="match status" value="1"/>
</dbReference>
<dbReference type="CDD" id="cd03884">
    <property type="entry name" value="M20_bAS"/>
    <property type="match status" value="1"/>
</dbReference>
<dbReference type="GO" id="GO:0016813">
    <property type="term" value="F:hydrolase activity, acting on carbon-nitrogen (but not peptide) bonds, in linear amidines"/>
    <property type="evidence" value="ECO:0007669"/>
    <property type="project" value="InterPro"/>
</dbReference>
<comment type="cofactor">
    <cofactor evidence="7">
        <name>Zn(2+)</name>
        <dbReference type="ChEBI" id="CHEBI:29105"/>
    </cofactor>
    <text evidence="7">Binds 2 Zn(2+) ions per subunit.</text>
</comment>
<accession>A0A8G2BHM7</accession>
<dbReference type="InterPro" id="IPR010158">
    <property type="entry name" value="Amidase_Cbmase"/>
</dbReference>
<dbReference type="InterPro" id="IPR002933">
    <property type="entry name" value="Peptidase_M20"/>
</dbReference>
<comment type="similarity">
    <text evidence="2">Belongs to the peptidase M20 family.</text>
</comment>
<feature type="binding site" evidence="7">
    <location>
        <position position="184"/>
    </location>
    <ligand>
        <name>Zn(2+)</name>
        <dbReference type="ChEBI" id="CHEBI:29105"/>
        <label>1</label>
    </ligand>
</feature>
<evidence type="ECO:0000256" key="6">
    <source>
        <dbReference type="ARBA" id="ARBA00023211"/>
    </source>
</evidence>
<organism evidence="9 10">
    <name type="scientific">Thalassobaculum litoreum DSM 18839</name>
    <dbReference type="NCBI Taxonomy" id="1123362"/>
    <lineage>
        <taxon>Bacteria</taxon>
        <taxon>Pseudomonadati</taxon>
        <taxon>Pseudomonadota</taxon>
        <taxon>Alphaproteobacteria</taxon>
        <taxon>Rhodospirillales</taxon>
        <taxon>Thalassobaculaceae</taxon>
        <taxon>Thalassobaculum</taxon>
    </lineage>
</organism>
<feature type="binding site" evidence="7">
    <location>
        <position position="88"/>
    </location>
    <ligand>
        <name>Zn(2+)</name>
        <dbReference type="ChEBI" id="CHEBI:29105"/>
        <label>1</label>
    </ligand>
</feature>
<dbReference type="PIRSF" id="PIRSF001235">
    <property type="entry name" value="Amidase_carbamoylase"/>
    <property type="match status" value="1"/>
</dbReference>
<dbReference type="GO" id="GO:0046872">
    <property type="term" value="F:metal ion binding"/>
    <property type="evidence" value="ECO:0007669"/>
    <property type="project" value="UniProtKB-KW"/>
</dbReference>
<dbReference type="AlphaFoldDB" id="A0A8G2BHM7"/>
<comment type="subunit">
    <text evidence="3">Homodimer.</text>
</comment>
<feature type="binding site" evidence="7">
    <location>
        <position position="77"/>
    </location>
    <ligand>
        <name>Zn(2+)</name>
        <dbReference type="ChEBI" id="CHEBI:29105"/>
        <label>1</label>
    </ligand>
</feature>
<dbReference type="Proteomes" id="UP000198615">
    <property type="component" value="Unassembled WGS sequence"/>
</dbReference>
<dbReference type="NCBIfam" id="TIGR01879">
    <property type="entry name" value="hydantase"/>
    <property type="match status" value="1"/>
</dbReference>
<sequence length="411" mass="44338">MPKINAERLLADLDHLRTIGGVETGVIRTALSEKDMEARRWLKKRFEEAGLEATIDGVGNVLGKTSKPGPVLLIGSHSDTQPRGGWLDGALGVVYGLEIARALSEDPETANLAVDVVSWQDEEGSFLGCLGSRSWCGVLDPEAEKAATGRDGTKLTDAIAAAGLTDVPRLTMEENRYLGYLEAHIEQGAYLEEAQQHVGVVTAIVGIRAMRFKFHGEQNHAGTTTMARRKDAATALYELAYRVNQEFPAVAGERTVWTMGRAVVQPGAASIVPGYAELDLQFRDQDESILDRFEEIAAAIADDINSRGKARVEYTRSRLPVRPSMMDDGFQKHIAAAAEATVPGKWQSMPSAAGHDPMVITAKLPCAMLFIPSIGGISHDFAEDSDRGDIAIGCQVLADAASSILQERRNG</sequence>
<evidence type="ECO:0000256" key="7">
    <source>
        <dbReference type="PIRSR" id="PIRSR001235-1"/>
    </source>
</evidence>
<proteinExistence type="inferred from homology"/>
<keyword evidence="10" id="KW-1185">Reference proteome</keyword>
<protein>
    <submittedName>
        <fullName evidence="9">N-carbamoyl-L-amino-acid hydrolase</fullName>
    </submittedName>
</protein>
<dbReference type="PANTHER" id="PTHR32494">
    <property type="entry name" value="ALLANTOATE DEIMINASE-RELATED"/>
    <property type="match status" value="1"/>
</dbReference>
<dbReference type="OrthoDB" id="9808195at2"/>
<feature type="binding site" evidence="7">
    <location>
        <position position="379"/>
    </location>
    <ligand>
        <name>Zn(2+)</name>
        <dbReference type="ChEBI" id="CHEBI:29105"/>
        <label>2</label>
    </ligand>
</feature>
<keyword evidence="5 9" id="KW-0378">Hydrolase</keyword>
<dbReference type="Pfam" id="PF01546">
    <property type="entry name" value="Peptidase_M20"/>
    <property type="match status" value="1"/>
</dbReference>
<evidence type="ECO:0000256" key="4">
    <source>
        <dbReference type="ARBA" id="ARBA00022723"/>
    </source>
</evidence>
<evidence type="ECO:0000259" key="8">
    <source>
        <dbReference type="Pfam" id="PF07687"/>
    </source>
</evidence>
<evidence type="ECO:0000313" key="10">
    <source>
        <dbReference type="Proteomes" id="UP000198615"/>
    </source>
</evidence>
<gene>
    <name evidence="9" type="ORF">SAMN05660686_01437</name>
</gene>
<dbReference type="Gene3D" id="3.40.630.10">
    <property type="entry name" value="Zn peptidases"/>
    <property type="match status" value="1"/>
</dbReference>
<dbReference type="PANTHER" id="PTHR32494:SF19">
    <property type="entry name" value="ALLANTOATE DEIMINASE-RELATED"/>
    <property type="match status" value="1"/>
</dbReference>
<name>A0A8G2BHM7_9PROT</name>
<dbReference type="InterPro" id="IPR011650">
    <property type="entry name" value="Peptidase_M20_dimer"/>
</dbReference>
<reference evidence="9 10" key="1">
    <citation type="submission" date="2016-10" db="EMBL/GenBank/DDBJ databases">
        <authorList>
            <person name="Varghese N."/>
            <person name="Submissions S."/>
        </authorList>
    </citation>
    <scope>NUCLEOTIDE SEQUENCE [LARGE SCALE GENOMIC DNA]</scope>
    <source>
        <strain evidence="9 10">DSM 18839</strain>
    </source>
</reference>
<keyword evidence="7" id="KW-0862">Zinc</keyword>
<dbReference type="Gene3D" id="3.30.70.360">
    <property type="match status" value="1"/>
</dbReference>
<evidence type="ECO:0000256" key="2">
    <source>
        <dbReference type="ARBA" id="ARBA00006153"/>
    </source>
</evidence>
<evidence type="ECO:0000256" key="5">
    <source>
        <dbReference type="ARBA" id="ARBA00022801"/>
    </source>
</evidence>
<dbReference type="InterPro" id="IPR036264">
    <property type="entry name" value="Bact_exopeptidase_dim_dom"/>
</dbReference>
<feature type="binding site" evidence="7">
    <location>
        <position position="123"/>
    </location>
    <ligand>
        <name>Zn(2+)</name>
        <dbReference type="ChEBI" id="CHEBI:29105"/>
        <label>2</label>
    </ligand>
</feature>